<reference evidence="3 4" key="1">
    <citation type="submission" date="2014-04" db="EMBL/GenBank/DDBJ databases">
        <authorList>
            <consortium name="DOE Joint Genome Institute"/>
            <person name="Kuo A."/>
            <person name="Zuccaro A."/>
            <person name="Kohler A."/>
            <person name="Nagy L.G."/>
            <person name="Floudas D."/>
            <person name="Copeland A."/>
            <person name="Barry K.W."/>
            <person name="Cichocki N."/>
            <person name="Veneault-Fourrey C."/>
            <person name="LaButti K."/>
            <person name="Lindquist E.A."/>
            <person name="Lipzen A."/>
            <person name="Lundell T."/>
            <person name="Morin E."/>
            <person name="Murat C."/>
            <person name="Sun H."/>
            <person name="Tunlid A."/>
            <person name="Henrissat B."/>
            <person name="Grigoriev I.V."/>
            <person name="Hibbett D.S."/>
            <person name="Martin F."/>
            <person name="Nordberg H.P."/>
            <person name="Cantor M.N."/>
            <person name="Hua S.X."/>
        </authorList>
    </citation>
    <scope>NUCLEOTIDE SEQUENCE [LARGE SCALE GENOMIC DNA]</scope>
    <source>
        <strain evidence="3 4">MAFF 305830</strain>
    </source>
</reference>
<dbReference type="HOGENOM" id="CLU_1750812_0_0_1"/>
<evidence type="ECO:0000313" key="4">
    <source>
        <dbReference type="Proteomes" id="UP000054097"/>
    </source>
</evidence>
<reference evidence="4" key="2">
    <citation type="submission" date="2015-01" db="EMBL/GenBank/DDBJ databases">
        <title>Evolutionary Origins and Diversification of the Mycorrhizal Mutualists.</title>
        <authorList>
            <consortium name="DOE Joint Genome Institute"/>
            <consortium name="Mycorrhizal Genomics Consortium"/>
            <person name="Kohler A."/>
            <person name="Kuo A."/>
            <person name="Nagy L.G."/>
            <person name="Floudas D."/>
            <person name="Copeland A."/>
            <person name="Barry K.W."/>
            <person name="Cichocki N."/>
            <person name="Veneault-Fourrey C."/>
            <person name="LaButti K."/>
            <person name="Lindquist E.A."/>
            <person name="Lipzen A."/>
            <person name="Lundell T."/>
            <person name="Morin E."/>
            <person name="Murat C."/>
            <person name="Riley R."/>
            <person name="Ohm R."/>
            <person name="Sun H."/>
            <person name="Tunlid A."/>
            <person name="Henrissat B."/>
            <person name="Grigoriev I.V."/>
            <person name="Hibbett D.S."/>
            <person name="Martin F."/>
        </authorList>
    </citation>
    <scope>NUCLEOTIDE SEQUENCE [LARGE SCALE GENOMIC DNA]</scope>
    <source>
        <strain evidence="4">MAFF 305830</strain>
    </source>
</reference>
<dbReference type="EMBL" id="KN824325">
    <property type="protein sequence ID" value="KIM24276.1"/>
    <property type="molecule type" value="Genomic_DNA"/>
</dbReference>
<keyword evidence="4" id="KW-1185">Reference proteome</keyword>
<dbReference type="Proteomes" id="UP000054097">
    <property type="component" value="Unassembled WGS sequence"/>
</dbReference>
<evidence type="ECO:0000256" key="2">
    <source>
        <dbReference type="SAM" id="SignalP"/>
    </source>
</evidence>
<feature type="signal peptide" evidence="2">
    <location>
        <begin position="1"/>
        <end position="21"/>
    </location>
</feature>
<protein>
    <submittedName>
        <fullName evidence="3">Uncharacterized protein</fullName>
    </submittedName>
</protein>
<feature type="non-terminal residue" evidence="3">
    <location>
        <position position="173"/>
    </location>
</feature>
<feature type="chain" id="PRO_5002161273" evidence="2">
    <location>
        <begin position="22"/>
        <end position="173"/>
    </location>
</feature>
<proteinExistence type="predicted"/>
<feature type="region of interest" description="Disordered" evidence="1">
    <location>
        <begin position="86"/>
        <end position="122"/>
    </location>
</feature>
<dbReference type="AlphaFoldDB" id="A0A0C3AYF8"/>
<organism evidence="3 4">
    <name type="scientific">Serendipita vermifera MAFF 305830</name>
    <dbReference type="NCBI Taxonomy" id="933852"/>
    <lineage>
        <taxon>Eukaryota</taxon>
        <taxon>Fungi</taxon>
        <taxon>Dikarya</taxon>
        <taxon>Basidiomycota</taxon>
        <taxon>Agaricomycotina</taxon>
        <taxon>Agaricomycetes</taxon>
        <taxon>Sebacinales</taxon>
        <taxon>Serendipitaceae</taxon>
        <taxon>Serendipita</taxon>
    </lineage>
</organism>
<name>A0A0C3AYF8_SERVB</name>
<evidence type="ECO:0000313" key="3">
    <source>
        <dbReference type="EMBL" id="KIM24276.1"/>
    </source>
</evidence>
<feature type="compositionally biased region" description="Gly residues" evidence="1">
    <location>
        <begin position="91"/>
        <end position="115"/>
    </location>
</feature>
<keyword evidence="2" id="KW-0732">Signal</keyword>
<sequence>MRFITTIIVALVAYTSSQALAATLPMRGGSVDVLEPSEHHNTWRSLETRDIEFLERRTATKGTKKTTGKGGKFKAAALALSSYNASKARGGRGGRGGGGGRGGRGGRGGKGGNGGRGEKSCYMTSQPRRSCNARDCMNGGGSCRLDADGICNSTLMTRAEGGPTECYTNCRCD</sequence>
<evidence type="ECO:0000256" key="1">
    <source>
        <dbReference type="SAM" id="MobiDB-lite"/>
    </source>
</evidence>
<accession>A0A0C3AYF8</accession>
<gene>
    <name evidence="3" type="ORF">M408DRAFT_331812</name>
</gene>